<feature type="non-terminal residue" evidence="1">
    <location>
        <position position="53"/>
    </location>
</feature>
<evidence type="ECO:0000313" key="2">
    <source>
        <dbReference type="Proteomes" id="UP000265520"/>
    </source>
</evidence>
<dbReference type="EMBL" id="LXQA010265810">
    <property type="protein sequence ID" value="MCI39301.1"/>
    <property type="molecule type" value="Genomic_DNA"/>
</dbReference>
<dbReference type="AlphaFoldDB" id="A0A392RRN0"/>
<organism evidence="1 2">
    <name type="scientific">Trifolium medium</name>
    <dbReference type="NCBI Taxonomy" id="97028"/>
    <lineage>
        <taxon>Eukaryota</taxon>
        <taxon>Viridiplantae</taxon>
        <taxon>Streptophyta</taxon>
        <taxon>Embryophyta</taxon>
        <taxon>Tracheophyta</taxon>
        <taxon>Spermatophyta</taxon>
        <taxon>Magnoliopsida</taxon>
        <taxon>eudicotyledons</taxon>
        <taxon>Gunneridae</taxon>
        <taxon>Pentapetalae</taxon>
        <taxon>rosids</taxon>
        <taxon>fabids</taxon>
        <taxon>Fabales</taxon>
        <taxon>Fabaceae</taxon>
        <taxon>Papilionoideae</taxon>
        <taxon>50 kb inversion clade</taxon>
        <taxon>NPAAA clade</taxon>
        <taxon>Hologalegina</taxon>
        <taxon>IRL clade</taxon>
        <taxon>Trifolieae</taxon>
        <taxon>Trifolium</taxon>
    </lineage>
</organism>
<keyword evidence="2" id="KW-1185">Reference proteome</keyword>
<dbReference type="Proteomes" id="UP000265520">
    <property type="component" value="Unassembled WGS sequence"/>
</dbReference>
<evidence type="ECO:0000313" key="1">
    <source>
        <dbReference type="EMBL" id="MCI39301.1"/>
    </source>
</evidence>
<reference evidence="1 2" key="1">
    <citation type="journal article" date="2018" name="Front. Plant Sci.">
        <title>Red Clover (Trifolium pratense) and Zigzag Clover (T. medium) - A Picture of Genomic Similarities and Differences.</title>
        <authorList>
            <person name="Dluhosova J."/>
            <person name="Istvanek J."/>
            <person name="Nedelnik J."/>
            <person name="Repkova J."/>
        </authorList>
    </citation>
    <scope>NUCLEOTIDE SEQUENCE [LARGE SCALE GENOMIC DNA]</scope>
    <source>
        <strain evidence="2">cv. 10/8</strain>
        <tissue evidence="1">Leaf</tissue>
    </source>
</reference>
<name>A0A392RRN0_9FABA</name>
<proteinExistence type="predicted"/>
<protein>
    <submittedName>
        <fullName evidence="1">Uncharacterized protein</fullName>
    </submittedName>
</protein>
<comment type="caution">
    <text evidence="1">The sequence shown here is derived from an EMBL/GenBank/DDBJ whole genome shotgun (WGS) entry which is preliminary data.</text>
</comment>
<accession>A0A392RRN0</accession>
<sequence>MKKGNEVKSRKWGKFNKLMIKDEANPGNQMWVREFLANAYLPDQSSVPEFFST</sequence>